<dbReference type="Pfam" id="PF02825">
    <property type="entry name" value="WWE"/>
    <property type="match status" value="1"/>
</dbReference>
<evidence type="ECO:0000256" key="4">
    <source>
        <dbReference type="ARBA" id="ARBA00023027"/>
    </source>
</evidence>
<dbReference type="EC" id="2.4.2.-" evidence="7"/>
<dbReference type="GO" id="GO:0005737">
    <property type="term" value="C:cytoplasm"/>
    <property type="evidence" value="ECO:0007669"/>
    <property type="project" value="TreeGrafter"/>
</dbReference>
<evidence type="ECO:0000256" key="6">
    <source>
        <dbReference type="ARBA" id="ARBA00024347"/>
    </source>
</evidence>
<dbReference type="SUPFAM" id="SSF117839">
    <property type="entry name" value="WWE domain"/>
    <property type="match status" value="1"/>
</dbReference>
<dbReference type="InterPro" id="IPR057043">
    <property type="entry name" value="PARP14_KH_2"/>
</dbReference>
<evidence type="ECO:0000256" key="7">
    <source>
        <dbReference type="RuleBase" id="RU362114"/>
    </source>
</evidence>
<dbReference type="InterPro" id="IPR057051">
    <property type="entry name" value="PARP14_RPM_1"/>
</dbReference>
<feature type="compositionally biased region" description="Polar residues" evidence="9">
    <location>
        <begin position="869"/>
        <end position="886"/>
    </location>
</feature>
<dbReference type="EMBL" id="JAFBMS010000010">
    <property type="protein sequence ID" value="KAG9349122.1"/>
    <property type="molecule type" value="Genomic_DNA"/>
</dbReference>
<dbReference type="InterPro" id="IPR004170">
    <property type="entry name" value="WWE_dom"/>
</dbReference>
<proteinExistence type="inferred from homology"/>
<dbReference type="Gene3D" id="3.40.220.10">
    <property type="entry name" value="Leucine Aminopeptidase, subunit E, domain 1"/>
    <property type="match status" value="3"/>
</dbReference>
<dbReference type="CDD" id="cd01439">
    <property type="entry name" value="TCCD_inducible_PARP_like"/>
    <property type="match status" value="1"/>
</dbReference>
<feature type="coiled-coil region" evidence="8">
    <location>
        <begin position="500"/>
        <end position="531"/>
    </location>
</feature>
<dbReference type="SUPFAM" id="SSF56399">
    <property type="entry name" value="ADP-ribosylation"/>
    <property type="match status" value="1"/>
</dbReference>
<keyword evidence="4 7" id="KW-0520">NAD</keyword>
<feature type="region of interest" description="Disordered" evidence="9">
    <location>
        <begin position="1274"/>
        <end position="1302"/>
    </location>
</feature>
<dbReference type="InterPro" id="IPR052056">
    <property type="entry name" value="Mono-ARTD/PARP"/>
</dbReference>
<evidence type="ECO:0000256" key="8">
    <source>
        <dbReference type="SAM" id="Coils"/>
    </source>
</evidence>
<keyword evidence="14" id="KW-1185">Reference proteome</keyword>
<dbReference type="OrthoDB" id="6133115at2759"/>
<gene>
    <name evidence="13" type="ORF">JZ751_029442</name>
</gene>
<feature type="domain" description="PARP catalytic" evidence="11">
    <location>
        <begin position="1708"/>
        <end position="1914"/>
    </location>
</feature>
<dbReference type="InterPro" id="IPR057050">
    <property type="entry name" value="RRM_PARP14_2"/>
</dbReference>
<dbReference type="Gene3D" id="3.90.228.10">
    <property type="match status" value="1"/>
</dbReference>
<dbReference type="Pfam" id="PF23222">
    <property type="entry name" value="RRM_PARP14_1"/>
    <property type="match status" value="1"/>
</dbReference>
<keyword evidence="8" id="KW-0175">Coiled coil</keyword>
<evidence type="ECO:0000256" key="9">
    <source>
        <dbReference type="SAM" id="MobiDB-lite"/>
    </source>
</evidence>
<feature type="domain" description="Macro" evidence="12">
    <location>
        <begin position="1304"/>
        <end position="1478"/>
    </location>
</feature>
<dbReference type="Pfam" id="PF23245">
    <property type="entry name" value="RRM_PARP14_2"/>
    <property type="match status" value="1"/>
</dbReference>
<evidence type="ECO:0000256" key="3">
    <source>
        <dbReference type="ARBA" id="ARBA00022679"/>
    </source>
</evidence>
<keyword evidence="3 7" id="KW-0808">Transferase</keyword>
<keyword evidence="5" id="KW-0539">Nucleus</keyword>
<comment type="caution">
    <text evidence="13">The sequence shown here is derived from an EMBL/GenBank/DDBJ whole genome shotgun (WGS) entry which is preliminary data.</text>
</comment>
<evidence type="ECO:0000259" key="10">
    <source>
        <dbReference type="PROSITE" id="PS50918"/>
    </source>
</evidence>
<dbReference type="PANTHER" id="PTHR14453:SF101">
    <property type="entry name" value="POLY [ADP-RIBOSE] POLYMERASE"/>
    <property type="match status" value="1"/>
</dbReference>
<dbReference type="PANTHER" id="PTHR14453">
    <property type="entry name" value="PARP/ZINC FINGER CCCH TYPE DOMAIN CONTAINING PROTEIN"/>
    <property type="match status" value="1"/>
</dbReference>
<accession>A0A8T2PHN5</accession>
<organism evidence="13 14">
    <name type="scientific">Albula glossodonta</name>
    <name type="common">roundjaw bonefish</name>
    <dbReference type="NCBI Taxonomy" id="121402"/>
    <lineage>
        <taxon>Eukaryota</taxon>
        <taxon>Metazoa</taxon>
        <taxon>Chordata</taxon>
        <taxon>Craniata</taxon>
        <taxon>Vertebrata</taxon>
        <taxon>Euteleostomi</taxon>
        <taxon>Actinopterygii</taxon>
        <taxon>Neopterygii</taxon>
        <taxon>Teleostei</taxon>
        <taxon>Albuliformes</taxon>
        <taxon>Albulidae</taxon>
        <taxon>Albula</taxon>
    </lineage>
</organism>
<protein>
    <recommendedName>
        <fullName evidence="7">Poly [ADP-ribose] polymerase</fullName>
        <shortName evidence="7">PARP</shortName>
        <ecNumber evidence="7">2.4.2.-</ecNumber>
    </recommendedName>
</protein>
<dbReference type="SUPFAM" id="SSF52949">
    <property type="entry name" value="Macro domain-like"/>
    <property type="match status" value="3"/>
</dbReference>
<dbReference type="GO" id="GO:0005634">
    <property type="term" value="C:nucleus"/>
    <property type="evidence" value="ECO:0007669"/>
    <property type="project" value="UniProtKB-SubCell"/>
</dbReference>
<dbReference type="Gene3D" id="3.30.720.50">
    <property type="match status" value="1"/>
</dbReference>
<keyword evidence="2 7" id="KW-0328">Glycosyltransferase</keyword>
<dbReference type="SMART" id="SM00506">
    <property type="entry name" value="A1pp"/>
    <property type="match status" value="3"/>
</dbReference>
<dbReference type="GO" id="GO:0003950">
    <property type="term" value="F:NAD+ poly-ADP-ribosyltransferase activity"/>
    <property type="evidence" value="ECO:0007669"/>
    <property type="project" value="UniProtKB-UniRule"/>
</dbReference>
<dbReference type="Pfam" id="PF00644">
    <property type="entry name" value="PARP"/>
    <property type="match status" value="1"/>
</dbReference>
<dbReference type="GO" id="GO:1990404">
    <property type="term" value="F:NAD+-protein mono-ADP-ribosyltransferase activity"/>
    <property type="evidence" value="ECO:0007669"/>
    <property type="project" value="TreeGrafter"/>
</dbReference>
<dbReference type="Pfam" id="PF01661">
    <property type="entry name" value="Macro"/>
    <property type="match status" value="3"/>
</dbReference>
<dbReference type="Proteomes" id="UP000824540">
    <property type="component" value="Unassembled WGS sequence"/>
</dbReference>
<name>A0A8T2PHN5_9TELE</name>
<dbReference type="GO" id="GO:0070212">
    <property type="term" value="P:protein poly-ADP-ribosylation"/>
    <property type="evidence" value="ECO:0007669"/>
    <property type="project" value="TreeGrafter"/>
</dbReference>
<feature type="domain" description="Macro" evidence="12">
    <location>
        <begin position="894"/>
        <end position="1068"/>
    </location>
</feature>
<dbReference type="InterPro" id="IPR012317">
    <property type="entry name" value="Poly(ADP-ribose)pol_cat_dom"/>
</dbReference>
<dbReference type="Gene3D" id="3.30.70.330">
    <property type="match status" value="3"/>
</dbReference>
<dbReference type="Pfam" id="PF23085">
    <property type="entry name" value="RRM_PARP14_3"/>
    <property type="match status" value="1"/>
</dbReference>
<dbReference type="Pfam" id="PF23248">
    <property type="entry name" value="KH_PARP14_2"/>
    <property type="match status" value="1"/>
</dbReference>
<evidence type="ECO:0000256" key="2">
    <source>
        <dbReference type="ARBA" id="ARBA00022676"/>
    </source>
</evidence>
<dbReference type="FunFam" id="3.90.228.10:FF:000008">
    <property type="entry name" value="Poly [ADP-ribose] polymerase"/>
    <property type="match status" value="1"/>
</dbReference>
<evidence type="ECO:0000313" key="14">
    <source>
        <dbReference type="Proteomes" id="UP000824540"/>
    </source>
</evidence>
<dbReference type="PROSITE" id="PS50918">
    <property type="entry name" value="WWE"/>
    <property type="match status" value="1"/>
</dbReference>
<comment type="similarity">
    <text evidence="6">Belongs to the ARTD/PARP family.</text>
</comment>
<dbReference type="InterPro" id="IPR043472">
    <property type="entry name" value="Macro_dom-like"/>
</dbReference>
<dbReference type="GO" id="GO:0003714">
    <property type="term" value="F:transcription corepressor activity"/>
    <property type="evidence" value="ECO:0007669"/>
    <property type="project" value="TreeGrafter"/>
</dbReference>
<evidence type="ECO:0000256" key="1">
    <source>
        <dbReference type="ARBA" id="ARBA00004123"/>
    </source>
</evidence>
<feature type="region of interest" description="Disordered" evidence="9">
    <location>
        <begin position="867"/>
        <end position="893"/>
    </location>
</feature>
<reference evidence="13" key="1">
    <citation type="thesis" date="2021" institute="BYU ScholarsArchive" country="Provo, UT, USA">
        <title>Applications of and Algorithms for Genome Assembly and Genomic Analyses with an Emphasis on Marine Teleosts.</title>
        <authorList>
            <person name="Pickett B.D."/>
        </authorList>
    </citation>
    <scope>NUCLEOTIDE SEQUENCE</scope>
    <source>
        <strain evidence="13">HI-2016</strain>
    </source>
</reference>
<evidence type="ECO:0000256" key="5">
    <source>
        <dbReference type="ARBA" id="ARBA00023242"/>
    </source>
</evidence>
<dbReference type="GO" id="GO:0010629">
    <property type="term" value="P:negative regulation of gene expression"/>
    <property type="evidence" value="ECO:0007669"/>
    <property type="project" value="TreeGrafter"/>
</dbReference>
<sequence length="1914" mass="212499">MSEKTLILEDLPADLDSVKSRLLLYFSNKRKSGGEVLDIRNYPDDKRKAFLLYLEDDDVRRVLERGTHKVDFKALGMIDLHVKIQGDEVKTNVKSIKSVPPPCPNLEKMTVCGKSPQDKEKAEAGTFCQKGGQQDNGGDKQQLLLVTSAQPITEEILKLYFEQFCDDIDICSHDNNNWIVKFTHHSDLRNVLAKKDHNLDGSPLLMQLYEFDPRRVILSGLSEDCKCSHLTVFIKSCSRGAEHFWEVLNDGERIAVTFKQDIDIEAFLKKCSSKKLKNMDITARHLEHTDTVLVQGNLGKLSEEALDIYFSSQKSKGGEIKNLHWVKSAESVLITFEDFQVAVSVAQQKHFFCGVRLLAQLFYRSLQQALSEEAPTLPAVPSKISLPVDALLFHYIQKNEACQDMFKSALQEIYTSIVFEDSSDPPQLVLEMAVDSESLLLYRLANTWETKAREEVETLLETLLLVKLTSTEEVWGRINTKNILGGKNASVSFNKNTIVLVGQKNDVKKLQDEIQLLMNKAKEELELEKNTVEKRIPLNSKEELDFVWNLVSSKLQGVEHSKDDINFTVCLKGLIDKVSIAQEIIQDVQKDLVTQTLNLSQQLSKFVQSLDLKKFERNHFVQISAAILTSGDSIQILAKKQDANKAISKIEEVIKEEVINLTPDQGKVTQDEHWTVFFRRLMQEVESSSNVQNVSISQTDTQIVVCGFGNVVADVARKLTGHLNNRMPVTEEIPLKSLRHVEYVDTCMKLSEFPEIKALDVTILSSRTEVSPCLRVTAASDKMKAAVDAVNKQVSCIVNERHVYSKAGESKVLEKHQAALKARAKEFECKLYLTREEKAQTNFGPIERYEAILNKKGYLPAHLMDKRISSPQNGTSLPAQKPNENTPPLLPPKPVAGQKVVIGGVTVLLNKGDITKEAVDAIVNSNNVNLDLDTGVSGAILRAAGKSVVDECTKLGTQKADGVVVTGGGNLNCKHIIQMVGPNTAADIVTSIEKVLQVCESKQITTVSIPAIGTGRGNIKPEDSIQAVLNGLENHLSQITSSCIKTIFIVAFDQKVFDSFHAYFVKRNQQSPRSQQAGVPRYSVHLQSRCAQLPANQVKINGIRVEVKKGDITKETVRGIVNTTNKDLNLKGGVSGAIFRAAGSLVEEECKKFVKVKGPVGDNGVVVTSGGTLQCDFIIHMAGPHTLAEVTSRVEKVLESCEKQGVTTVSFPAVGTGGGKLNATDVSIAMLRGFDNHLSQHSPTVLKLIYIVIDKGNVLQDFLQGLKKWSNIPLDNSSDADDEDEGSEGEDNWSTTCEVDDEGGESSIEIIIGPMKVKVLCGDIIDEKTDAIVNSTNTSLSLNSGVSGAILRAAGQEVVKECKALGTQPDDGVVVTKPGKLQSKNIIHMVGQTKAKDITNSMYKVLGTCDLIKAQSVSFPALGTGAGNLGAFQVASAMIDAVSNFVLDKPKSSLKAIHIVLFQKKMMSDFEQVMKKFKKVTPNPGLAATPQKKLYTTLPNLSQSQTSPNTTITNLADTTANVTFPVMVAEVYGVSAANLAQVKRCLDELVAEECTSQDVETEHLHLLTESEKQAIAAMSQKDQVQIQVLQNKLKVTGKTNDVLLAIQHIKDSLQRARERENLEREEKRLKKTICWEVEKSQSWKSLDPRTNYNVELAFHRKDQLWTYQDRGVSFTVDFKNMTQKDSRGNTMKIKRTLLGDSETAIIDPPPTWTKLDGKDLDVIALPSESEEFKTISEEFLLSCQWYNQESGKLIEVVQIQRIQNQEQWQRYAVSKQAVDRKYPKSTNEQFLYHGTTKEICQKINKNGFNRSFCGRNATKFGNGTYFAKEAYYSCHNSYSKPDEEGNKYIYRARVLTGKPCIGNKDMKEPSPVDPNNDQAGLHDCAVDNLQNPFIFVIFCDSGAYPDYLITFKVV</sequence>
<evidence type="ECO:0000313" key="13">
    <source>
        <dbReference type="EMBL" id="KAG9349122.1"/>
    </source>
</evidence>
<feature type="compositionally biased region" description="Acidic residues" evidence="9">
    <location>
        <begin position="1278"/>
        <end position="1291"/>
    </location>
</feature>
<evidence type="ECO:0000259" key="11">
    <source>
        <dbReference type="PROSITE" id="PS51059"/>
    </source>
</evidence>
<comment type="subcellular location">
    <subcellularLocation>
        <location evidence="1">Nucleus</location>
    </subcellularLocation>
</comment>
<dbReference type="InterPro" id="IPR002589">
    <property type="entry name" value="Macro_dom"/>
</dbReference>
<feature type="domain" description="Macro" evidence="12">
    <location>
        <begin position="1092"/>
        <end position="1270"/>
    </location>
</feature>
<evidence type="ECO:0000259" key="12">
    <source>
        <dbReference type="PROSITE" id="PS51154"/>
    </source>
</evidence>
<dbReference type="PROSITE" id="PS51059">
    <property type="entry name" value="PARP_CATALYTIC"/>
    <property type="match status" value="1"/>
</dbReference>
<dbReference type="PROSITE" id="PS51154">
    <property type="entry name" value="MACRO"/>
    <property type="match status" value="3"/>
</dbReference>
<dbReference type="InterPro" id="IPR037197">
    <property type="entry name" value="WWE_dom_sf"/>
</dbReference>
<dbReference type="InterPro" id="IPR012677">
    <property type="entry name" value="Nucleotide-bd_a/b_plait_sf"/>
</dbReference>
<feature type="domain" description="WWE" evidence="10">
    <location>
        <begin position="1621"/>
        <end position="1695"/>
    </location>
</feature>